<proteinExistence type="predicted"/>
<name>A0A9J6ZQV1_9BACT</name>
<keyword evidence="1" id="KW-0472">Membrane</keyword>
<dbReference type="AlphaFoldDB" id="A0A9J6ZQV1"/>
<dbReference type="RefSeq" id="WP_250724030.1">
    <property type="nucleotide sequence ID" value="NZ_CP098400.1"/>
</dbReference>
<evidence type="ECO:0000313" key="4">
    <source>
        <dbReference type="Proteomes" id="UP001056426"/>
    </source>
</evidence>
<dbReference type="Proteomes" id="UP001056426">
    <property type="component" value="Chromosome"/>
</dbReference>
<reference evidence="3" key="1">
    <citation type="submission" date="2022-05" db="EMBL/GenBank/DDBJ databases">
        <authorList>
            <person name="Sun X."/>
        </authorList>
    </citation>
    <scope>NUCLEOTIDE SEQUENCE</scope>
    <source>
        <strain evidence="3">Ai-910</strain>
    </source>
</reference>
<organism evidence="3 4">
    <name type="scientific">Xiashengella succiniciproducens</name>
    <dbReference type="NCBI Taxonomy" id="2949635"/>
    <lineage>
        <taxon>Bacteria</taxon>
        <taxon>Pseudomonadati</taxon>
        <taxon>Bacteroidota</taxon>
        <taxon>Bacteroidia</taxon>
        <taxon>Marinilabiliales</taxon>
        <taxon>Marinilabiliaceae</taxon>
        <taxon>Xiashengella</taxon>
    </lineage>
</organism>
<feature type="domain" description="CCDC81-like prokaryotic HU" evidence="2">
    <location>
        <begin position="44"/>
        <end position="109"/>
    </location>
</feature>
<feature type="transmembrane region" description="Helical" evidence="1">
    <location>
        <begin position="184"/>
        <end position="205"/>
    </location>
</feature>
<dbReference type="InterPro" id="IPR041268">
    <property type="entry name" value="HU-CCDC81_bac_2"/>
</dbReference>
<keyword evidence="4" id="KW-1185">Reference proteome</keyword>
<gene>
    <name evidence="3" type="ORF">M9189_00915</name>
</gene>
<dbReference type="KEGG" id="alkq:M9189_00915"/>
<sequence length="336" mass="37314">MEKYLLKLIKENNRIIIPNFGAFIVSNEKGRNILFNNFLSFNDGLLISHICSEEGIDSAAAAGKVEVYVAKINDALNKNGFFEIAGIGNFTKDESGFIRFEQAGSSVLEGSSEEEKVAELESIEDDNDLLDLDVPSEPVEEKVSLVEEPVVEEKVIIPPAVSTSENEKKVIVERMAEKKNGWSPAAIAAVIIILLLLAFGAYLLFFTDVVDNMKESYNARKSKTEQPVITDTAIDSLDVTEVNVTETIDEPVIEPVVPSVRQHYIIVGSYKSEQVALSKVKELVEQGYKDASVLPYNDRFLASVESHSSVREALRRQEELLSELRAENWVLSLSLK</sequence>
<dbReference type="EMBL" id="CP098400">
    <property type="protein sequence ID" value="URW79918.1"/>
    <property type="molecule type" value="Genomic_DNA"/>
</dbReference>
<evidence type="ECO:0000313" key="3">
    <source>
        <dbReference type="EMBL" id="URW79918.1"/>
    </source>
</evidence>
<keyword evidence="1" id="KW-1133">Transmembrane helix</keyword>
<reference evidence="3" key="2">
    <citation type="submission" date="2022-06" db="EMBL/GenBank/DDBJ databases">
        <title>Xiashengella guii gen. nov. sp. nov., a bacterium isolated form anaerobic digestion tank.</title>
        <authorList>
            <person name="Huang H."/>
        </authorList>
    </citation>
    <scope>NUCLEOTIDE SEQUENCE</scope>
    <source>
        <strain evidence="3">Ai-910</strain>
    </source>
</reference>
<evidence type="ECO:0000259" key="2">
    <source>
        <dbReference type="Pfam" id="PF18175"/>
    </source>
</evidence>
<accession>A0A9J6ZQV1</accession>
<evidence type="ECO:0000256" key="1">
    <source>
        <dbReference type="SAM" id="Phobius"/>
    </source>
</evidence>
<dbReference type="Pfam" id="PF18175">
    <property type="entry name" value="HU-CCDC81_bac_2"/>
    <property type="match status" value="1"/>
</dbReference>
<protein>
    <recommendedName>
        <fullName evidence="2">CCDC81-like prokaryotic HU domain-containing protein</fullName>
    </recommendedName>
</protein>
<keyword evidence="1" id="KW-0812">Transmembrane</keyword>